<dbReference type="InterPro" id="IPR036515">
    <property type="entry name" value="Transposase_17_sf"/>
</dbReference>
<organism evidence="2 3">
    <name type="scientific">Algoriphagus ornithinivorans</name>
    <dbReference type="NCBI Taxonomy" id="226506"/>
    <lineage>
        <taxon>Bacteria</taxon>
        <taxon>Pseudomonadati</taxon>
        <taxon>Bacteroidota</taxon>
        <taxon>Cytophagia</taxon>
        <taxon>Cytophagales</taxon>
        <taxon>Cyclobacteriaceae</taxon>
        <taxon>Algoriphagus</taxon>
    </lineage>
</organism>
<dbReference type="InterPro" id="IPR002686">
    <property type="entry name" value="Transposase_17"/>
</dbReference>
<dbReference type="GO" id="GO:0003677">
    <property type="term" value="F:DNA binding"/>
    <property type="evidence" value="ECO:0007669"/>
    <property type="project" value="InterPro"/>
</dbReference>
<proteinExistence type="predicted"/>
<feature type="domain" description="Transposase IS200-like" evidence="1">
    <location>
        <begin position="5"/>
        <end position="119"/>
    </location>
</feature>
<dbReference type="SMART" id="SM01321">
    <property type="entry name" value="Y1_Tnp"/>
    <property type="match status" value="1"/>
</dbReference>
<evidence type="ECO:0000313" key="3">
    <source>
        <dbReference type="Proteomes" id="UP000199564"/>
    </source>
</evidence>
<dbReference type="NCBIfam" id="NF033573">
    <property type="entry name" value="transpos_IS200"/>
    <property type="match status" value="1"/>
</dbReference>
<dbReference type="GO" id="GO:0004803">
    <property type="term" value="F:transposase activity"/>
    <property type="evidence" value="ECO:0007669"/>
    <property type="project" value="InterPro"/>
</dbReference>
<name>A0A1I5F264_9BACT</name>
<dbReference type="GO" id="GO:0006313">
    <property type="term" value="P:DNA transposition"/>
    <property type="evidence" value="ECO:0007669"/>
    <property type="project" value="InterPro"/>
</dbReference>
<dbReference type="Proteomes" id="UP000199564">
    <property type="component" value="Unassembled WGS sequence"/>
</dbReference>
<evidence type="ECO:0000259" key="1">
    <source>
        <dbReference type="SMART" id="SM01321"/>
    </source>
</evidence>
<reference evidence="3" key="1">
    <citation type="submission" date="2016-10" db="EMBL/GenBank/DDBJ databases">
        <authorList>
            <person name="Varghese N."/>
            <person name="Submissions S."/>
        </authorList>
    </citation>
    <scope>NUCLEOTIDE SEQUENCE [LARGE SCALE GENOMIC DNA]</scope>
    <source>
        <strain evidence="3">DSM 15282</strain>
    </source>
</reference>
<keyword evidence="3" id="KW-1185">Reference proteome</keyword>
<gene>
    <name evidence="2" type="ORF">SAMN04488519_104182</name>
</gene>
<evidence type="ECO:0000313" key="2">
    <source>
        <dbReference type="EMBL" id="SFO17852.1"/>
    </source>
</evidence>
<dbReference type="AlphaFoldDB" id="A0A1I5F264"/>
<dbReference type="PANTHER" id="PTHR33360">
    <property type="entry name" value="TRANSPOSASE FOR INSERTION SEQUENCE ELEMENT IS200"/>
    <property type="match status" value="1"/>
</dbReference>
<dbReference type="RefSeq" id="WP_091652541.1">
    <property type="nucleotide sequence ID" value="NZ_FOVW01000004.1"/>
</dbReference>
<accession>A0A1I5F264</accession>
<dbReference type="PANTHER" id="PTHR33360:SF2">
    <property type="entry name" value="TRANSPOSASE FOR INSERTION SEQUENCE ELEMENT IS200"/>
    <property type="match status" value="1"/>
</dbReference>
<dbReference type="Gene3D" id="3.30.70.1290">
    <property type="entry name" value="Transposase IS200-like"/>
    <property type="match status" value="1"/>
</dbReference>
<dbReference type="Pfam" id="PF01797">
    <property type="entry name" value="Y1_Tnp"/>
    <property type="match status" value="1"/>
</dbReference>
<sequence>MANTFTQIHIQLVFATKFRQAMISDRWENRLFEYITAIIQNHKHKVLAINGMPDHIHILVGFRPNQALSDLVREIKKSSTNWINEEGLTTYKFAWQEGYSGFSYTKSHIPQVIIYIQKKHHEKVNFLDEYVKILESLEIDYNPAYIFSEPI</sequence>
<dbReference type="EMBL" id="FOVW01000004">
    <property type="protein sequence ID" value="SFO17852.1"/>
    <property type="molecule type" value="Genomic_DNA"/>
</dbReference>
<dbReference type="SUPFAM" id="SSF143422">
    <property type="entry name" value="Transposase IS200-like"/>
    <property type="match status" value="1"/>
</dbReference>
<protein>
    <submittedName>
        <fullName evidence="2">REP element-mobilizing transposase RayT</fullName>
    </submittedName>
</protein>